<accession>A0ABT9ZRC5</accession>
<organism evidence="2 3">
    <name type="scientific">Evansella vedderi</name>
    <dbReference type="NCBI Taxonomy" id="38282"/>
    <lineage>
        <taxon>Bacteria</taxon>
        <taxon>Bacillati</taxon>
        <taxon>Bacillota</taxon>
        <taxon>Bacilli</taxon>
        <taxon>Bacillales</taxon>
        <taxon>Bacillaceae</taxon>
        <taxon>Evansella</taxon>
    </lineage>
</organism>
<gene>
    <name evidence="2" type="ORF">J2S74_001157</name>
</gene>
<feature type="region of interest" description="Disordered" evidence="1">
    <location>
        <begin position="32"/>
        <end position="62"/>
    </location>
</feature>
<evidence type="ECO:0000256" key="1">
    <source>
        <dbReference type="SAM" id="MobiDB-lite"/>
    </source>
</evidence>
<comment type="caution">
    <text evidence="2">The sequence shown here is derived from an EMBL/GenBank/DDBJ whole genome shotgun (WGS) entry which is preliminary data.</text>
</comment>
<dbReference type="Proteomes" id="UP001230005">
    <property type="component" value="Unassembled WGS sequence"/>
</dbReference>
<proteinExistence type="predicted"/>
<dbReference type="RefSeq" id="WP_307322886.1">
    <property type="nucleotide sequence ID" value="NZ_JAUSUG010000003.1"/>
</dbReference>
<name>A0ABT9ZRC5_9BACI</name>
<dbReference type="EMBL" id="JAUSUG010000003">
    <property type="protein sequence ID" value="MDQ0253785.1"/>
    <property type="molecule type" value="Genomic_DNA"/>
</dbReference>
<reference evidence="2 3" key="1">
    <citation type="submission" date="2023-07" db="EMBL/GenBank/DDBJ databases">
        <title>Genomic Encyclopedia of Type Strains, Phase IV (KMG-IV): sequencing the most valuable type-strain genomes for metagenomic binning, comparative biology and taxonomic classification.</title>
        <authorList>
            <person name="Goeker M."/>
        </authorList>
    </citation>
    <scope>NUCLEOTIDE SEQUENCE [LARGE SCALE GENOMIC DNA]</scope>
    <source>
        <strain evidence="2 3">DSM 9768</strain>
    </source>
</reference>
<sequence length="62" mass="7022">MLQKNPDVDEHQDFLTELIEAEGATLLREKQQLKTPQGGFPEEAEALPAEREHPEAKINIKV</sequence>
<evidence type="ECO:0000313" key="2">
    <source>
        <dbReference type="EMBL" id="MDQ0253785.1"/>
    </source>
</evidence>
<keyword evidence="3" id="KW-1185">Reference proteome</keyword>
<protein>
    <submittedName>
        <fullName evidence="2">Uncharacterized protein</fullName>
    </submittedName>
</protein>
<evidence type="ECO:0000313" key="3">
    <source>
        <dbReference type="Proteomes" id="UP001230005"/>
    </source>
</evidence>
<feature type="compositionally biased region" description="Basic and acidic residues" evidence="1">
    <location>
        <begin position="48"/>
        <end position="62"/>
    </location>
</feature>